<evidence type="ECO:0000256" key="3">
    <source>
        <dbReference type="ARBA" id="ARBA00022692"/>
    </source>
</evidence>
<evidence type="ECO:0000256" key="7">
    <source>
        <dbReference type="SAM" id="Phobius"/>
    </source>
</evidence>
<dbReference type="Gene3D" id="1.20.1250.20">
    <property type="entry name" value="MFS general substrate transporter like domains"/>
    <property type="match status" value="1"/>
</dbReference>
<evidence type="ECO:0000256" key="2">
    <source>
        <dbReference type="ARBA" id="ARBA00022448"/>
    </source>
</evidence>
<dbReference type="GO" id="GO:0005886">
    <property type="term" value="C:plasma membrane"/>
    <property type="evidence" value="ECO:0007669"/>
    <property type="project" value="UniProtKB-SubCell"/>
</dbReference>
<gene>
    <name evidence="9" type="ORF">FOY51_21600</name>
</gene>
<evidence type="ECO:0000256" key="1">
    <source>
        <dbReference type="ARBA" id="ARBA00004651"/>
    </source>
</evidence>
<comment type="subcellular location">
    <subcellularLocation>
        <location evidence="1">Cell membrane</location>
        <topology evidence="1">Multi-pass membrane protein</topology>
    </subcellularLocation>
</comment>
<dbReference type="EMBL" id="VLNY01000013">
    <property type="protein sequence ID" value="KAA0020186.1"/>
    <property type="molecule type" value="Genomic_DNA"/>
</dbReference>
<feature type="transmembrane region" description="Helical" evidence="7">
    <location>
        <begin position="197"/>
        <end position="216"/>
    </location>
</feature>
<keyword evidence="10" id="KW-1185">Reference proteome</keyword>
<dbReference type="InterPro" id="IPR020846">
    <property type="entry name" value="MFS_dom"/>
</dbReference>
<feature type="transmembrane region" description="Helical" evidence="7">
    <location>
        <begin position="165"/>
        <end position="185"/>
    </location>
</feature>
<feature type="transmembrane region" description="Helical" evidence="7">
    <location>
        <begin position="237"/>
        <end position="254"/>
    </location>
</feature>
<keyword evidence="2" id="KW-0813">Transport</keyword>
<feature type="transmembrane region" description="Helical" evidence="7">
    <location>
        <begin position="274"/>
        <end position="294"/>
    </location>
</feature>
<feature type="transmembrane region" description="Helical" evidence="7">
    <location>
        <begin position="135"/>
        <end position="153"/>
    </location>
</feature>
<evidence type="ECO:0000256" key="5">
    <source>
        <dbReference type="ARBA" id="ARBA00023136"/>
    </source>
</evidence>
<evidence type="ECO:0000313" key="10">
    <source>
        <dbReference type="Proteomes" id="UP000322244"/>
    </source>
</evidence>
<dbReference type="PROSITE" id="PS50850">
    <property type="entry name" value="MFS"/>
    <property type="match status" value="1"/>
</dbReference>
<dbReference type="GO" id="GO:0022857">
    <property type="term" value="F:transmembrane transporter activity"/>
    <property type="evidence" value="ECO:0007669"/>
    <property type="project" value="InterPro"/>
</dbReference>
<dbReference type="PANTHER" id="PTHR42718">
    <property type="entry name" value="MAJOR FACILITATOR SUPERFAMILY MULTIDRUG TRANSPORTER MFSC"/>
    <property type="match status" value="1"/>
</dbReference>
<reference evidence="9 10" key="1">
    <citation type="submission" date="2019-07" db="EMBL/GenBank/DDBJ databases">
        <title>Rhodococcus cavernicolus sp. nov., isolated from a cave.</title>
        <authorList>
            <person name="Lee S.D."/>
        </authorList>
    </citation>
    <scope>NUCLEOTIDE SEQUENCE [LARGE SCALE GENOMIC DNA]</scope>
    <source>
        <strain evidence="9 10">C1-24</strain>
    </source>
</reference>
<feature type="compositionally biased region" description="Polar residues" evidence="6">
    <location>
        <begin position="305"/>
        <end position="319"/>
    </location>
</feature>
<keyword evidence="3 7" id="KW-0812">Transmembrane</keyword>
<dbReference type="Proteomes" id="UP000322244">
    <property type="component" value="Unassembled WGS sequence"/>
</dbReference>
<sequence length="319" mass="32643">MAGWRWAFFINVPIGLAMLAIGRRVLDREAAEGLRAGADYLGALLLVGGLGATIVAVVDPDRRSVAVLAVVLLAGFVARQLRADRPLLQLRGLMSRSVVGANLVLAILAGSMLGFQYLVTLFFQSVLHYTPAQSGVAILPIACGIGFLSLVVYPRISQRTGPRVLVVPGMLIVALGMFLLVFAPIDASYGVDVLPSMVLFAIGGGIAIPAIMSTAMSATTPDAAGAASGLLSTSQQVGSAIGLAVLSSIAAATTSRLASHGSTEMDATVSGYHLGWAIGIALLVGAAVIAASTLRPKKEPKLSPATPQSAELCSSANPS</sequence>
<evidence type="ECO:0000256" key="6">
    <source>
        <dbReference type="SAM" id="MobiDB-lite"/>
    </source>
</evidence>
<feature type="transmembrane region" description="Helical" evidence="7">
    <location>
        <begin position="6"/>
        <end position="26"/>
    </location>
</feature>
<evidence type="ECO:0000259" key="8">
    <source>
        <dbReference type="PROSITE" id="PS50850"/>
    </source>
</evidence>
<feature type="region of interest" description="Disordered" evidence="6">
    <location>
        <begin position="297"/>
        <end position="319"/>
    </location>
</feature>
<feature type="domain" description="Major facilitator superfamily (MFS) profile" evidence="8">
    <location>
        <begin position="1"/>
        <end position="299"/>
    </location>
</feature>
<feature type="transmembrane region" description="Helical" evidence="7">
    <location>
        <begin position="102"/>
        <end position="123"/>
    </location>
</feature>
<dbReference type="AlphaFoldDB" id="A0A5A7S8T1"/>
<name>A0A5A7S8T1_9NOCA</name>
<dbReference type="InterPro" id="IPR036259">
    <property type="entry name" value="MFS_trans_sf"/>
</dbReference>
<accession>A0A5A7S8T1</accession>
<evidence type="ECO:0000256" key="4">
    <source>
        <dbReference type="ARBA" id="ARBA00022989"/>
    </source>
</evidence>
<keyword evidence="5 7" id="KW-0472">Membrane</keyword>
<evidence type="ECO:0000313" key="9">
    <source>
        <dbReference type="EMBL" id="KAA0020186.1"/>
    </source>
</evidence>
<dbReference type="InterPro" id="IPR011701">
    <property type="entry name" value="MFS"/>
</dbReference>
<keyword evidence="4 7" id="KW-1133">Transmembrane helix</keyword>
<dbReference type="SUPFAM" id="SSF103473">
    <property type="entry name" value="MFS general substrate transporter"/>
    <property type="match status" value="1"/>
</dbReference>
<organism evidence="9 10">
    <name type="scientific">Antrihabitans cavernicola</name>
    <dbReference type="NCBI Taxonomy" id="2495913"/>
    <lineage>
        <taxon>Bacteria</taxon>
        <taxon>Bacillati</taxon>
        <taxon>Actinomycetota</taxon>
        <taxon>Actinomycetes</taxon>
        <taxon>Mycobacteriales</taxon>
        <taxon>Nocardiaceae</taxon>
        <taxon>Antrihabitans</taxon>
    </lineage>
</organism>
<dbReference type="Pfam" id="PF07690">
    <property type="entry name" value="MFS_1"/>
    <property type="match status" value="1"/>
</dbReference>
<feature type="transmembrane region" description="Helical" evidence="7">
    <location>
        <begin position="38"/>
        <end position="58"/>
    </location>
</feature>
<dbReference type="RefSeq" id="WP_149432337.1">
    <property type="nucleotide sequence ID" value="NZ_VLNY01000013.1"/>
</dbReference>
<proteinExistence type="predicted"/>
<dbReference type="PANTHER" id="PTHR42718:SF9">
    <property type="entry name" value="MAJOR FACILITATOR SUPERFAMILY MULTIDRUG TRANSPORTER MFSC"/>
    <property type="match status" value="1"/>
</dbReference>
<dbReference type="OrthoDB" id="9807274at2"/>
<protein>
    <submittedName>
        <fullName evidence="9">MFS transporter</fullName>
    </submittedName>
</protein>
<comment type="caution">
    <text evidence="9">The sequence shown here is derived from an EMBL/GenBank/DDBJ whole genome shotgun (WGS) entry which is preliminary data.</text>
</comment>